<evidence type="ECO:0000313" key="1">
    <source>
        <dbReference type="EMBL" id="KAG6529482.1"/>
    </source>
</evidence>
<comment type="caution">
    <text evidence="1">The sequence shown here is derived from an EMBL/GenBank/DDBJ whole genome shotgun (WGS) entry which is preliminary data.</text>
</comment>
<name>A0A8J5HYL9_ZINOF</name>
<dbReference type="PRINTS" id="PR00291">
    <property type="entry name" value="KUNITZINHBTR"/>
</dbReference>
<dbReference type="InterPro" id="IPR011065">
    <property type="entry name" value="Kunitz_inhibitor_STI-like_sf"/>
</dbReference>
<dbReference type="Pfam" id="PF00197">
    <property type="entry name" value="Kunitz_legume"/>
    <property type="match status" value="1"/>
</dbReference>
<accession>A0A8J5HYL9</accession>
<dbReference type="EMBL" id="JACMSC010000003">
    <property type="protein sequence ID" value="KAG6529482.1"/>
    <property type="molecule type" value="Genomic_DNA"/>
</dbReference>
<dbReference type="PANTHER" id="PTHR33107">
    <property type="entry name" value="KUNITZ TRYPSIN INHIBITOR 2"/>
    <property type="match status" value="1"/>
</dbReference>
<dbReference type="AlphaFoldDB" id="A0A8J5HYL9"/>
<dbReference type="CDD" id="cd23375">
    <property type="entry name" value="beta-trefoil_STI_VvMLP-like"/>
    <property type="match status" value="1"/>
</dbReference>
<dbReference type="InterPro" id="IPR002160">
    <property type="entry name" value="Prot_inh_Kunz-lg"/>
</dbReference>
<dbReference type="PROSITE" id="PS00283">
    <property type="entry name" value="SOYBEAN_KUNITZ"/>
    <property type="match status" value="1"/>
</dbReference>
<protein>
    <submittedName>
        <fullName evidence="1">Uncharacterized protein</fullName>
    </submittedName>
</protein>
<dbReference type="SUPFAM" id="SSF50386">
    <property type="entry name" value="STI-like"/>
    <property type="match status" value="1"/>
</dbReference>
<dbReference type="GO" id="GO:0004866">
    <property type="term" value="F:endopeptidase inhibitor activity"/>
    <property type="evidence" value="ECO:0007669"/>
    <property type="project" value="InterPro"/>
</dbReference>
<dbReference type="PANTHER" id="PTHR33107:SF5">
    <property type="entry name" value="KUNITZ TRYPSIN INHIBITOR 5"/>
    <property type="match status" value="1"/>
</dbReference>
<dbReference type="SMART" id="SM00452">
    <property type="entry name" value="STI"/>
    <property type="match status" value="1"/>
</dbReference>
<evidence type="ECO:0000313" key="2">
    <source>
        <dbReference type="Proteomes" id="UP000734854"/>
    </source>
</evidence>
<gene>
    <name evidence="1" type="ORF">ZIOFF_011681</name>
</gene>
<reference evidence="1 2" key="1">
    <citation type="submission" date="2020-08" db="EMBL/GenBank/DDBJ databases">
        <title>Plant Genome Project.</title>
        <authorList>
            <person name="Zhang R.-G."/>
        </authorList>
    </citation>
    <scope>NUCLEOTIDE SEQUENCE [LARGE SCALE GENOMIC DNA]</scope>
    <source>
        <tissue evidence="1">Rhizome</tissue>
    </source>
</reference>
<proteinExistence type="predicted"/>
<keyword evidence="2" id="KW-1185">Reference proteome</keyword>
<sequence>MSLNARAEKGWQKQERCKQTGNAHYALSSVSTRIHMLAQAAILKAAVNNFGNMKVLVVLCFLLCSASAEATIFASVRDTDGRSLRPSHEYYILPLFRGRGGGLTLAAHSNESSFACPLAVAQERSEVDSGLPVIFSPAPEGSEFVKMSTDLHVRFSAATICVQSTVWQLGDVDASTGRRYVISGGVEGSPSAGTASNWFKIERYGERDYKLVHCPSVCQVCKVVCGDVGVFVEGGKRWLGLDGDPFSVIFKNAHPGTGN</sequence>
<organism evidence="1 2">
    <name type="scientific">Zingiber officinale</name>
    <name type="common">Ginger</name>
    <name type="synonym">Amomum zingiber</name>
    <dbReference type="NCBI Taxonomy" id="94328"/>
    <lineage>
        <taxon>Eukaryota</taxon>
        <taxon>Viridiplantae</taxon>
        <taxon>Streptophyta</taxon>
        <taxon>Embryophyta</taxon>
        <taxon>Tracheophyta</taxon>
        <taxon>Spermatophyta</taxon>
        <taxon>Magnoliopsida</taxon>
        <taxon>Liliopsida</taxon>
        <taxon>Zingiberales</taxon>
        <taxon>Zingiberaceae</taxon>
        <taxon>Zingiber</taxon>
    </lineage>
</organism>
<dbReference type="Proteomes" id="UP000734854">
    <property type="component" value="Unassembled WGS sequence"/>
</dbReference>
<dbReference type="Gene3D" id="2.80.10.50">
    <property type="match status" value="1"/>
</dbReference>